<organism evidence="2 3">
    <name type="scientific">Geosmithia morbida</name>
    <dbReference type="NCBI Taxonomy" id="1094350"/>
    <lineage>
        <taxon>Eukaryota</taxon>
        <taxon>Fungi</taxon>
        <taxon>Dikarya</taxon>
        <taxon>Ascomycota</taxon>
        <taxon>Pezizomycotina</taxon>
        <taxon>Sordariomycetes</taxon>
        <taxon>Hypocreomycetidae</taxon>
        <taxon>Hypocreales</taxon>
        <taxon>Bionectriaceae</taxon>
        <taxon>Geosmithia</taxon>
    </lineage>
</organism>
<feature type="region of interest" description="Disordered" evidence="1">
    <location>
        <begin position="842"/>
        <end position="865"/>
    </location>
</feature>
<feature type="region of interest" description="Disordered" evidence="1">
    <location>
        <begin position="1"/>
        <end position="118"/>
    </location>
</feature>
<accession>A0A9P4Z238</accession>
<evidence type="ECO:0000313" key="2">
    <source>
        <dbReference type="EMBL" id="KAF4126747.1"/>
    </source>
</evidence>
<evidence type="ECO:0000313" key="3">
    <source>
        <dbReference type="Proteomes" id="UP000749293"/>
    </source>
</evidence>
<feature type="compositionally biased region" description="Basic and acidic residues" evidence="1">
    <location>
        <begin position="23"/>
        <end position="36"/>
    </location>
</feature>
<feature type="compositionally biased region" description="Basic and acidic residues" evidence="1">
    <location>
        <begin position="623"/>
        <end position="639"/>
    </location>
</feature>
<feature type="region of interest" description="Disordered" evidence="1">
    <location>
        <begin position="541"/>
        <end position="560"/>
    </location>
</feature>
<dbReference type="Proteomes" id="UP000749293">
    <property type="component" value="Unassembled WGS sequence"/>
</dbReference>
<feature type="compositionally biased region" description="Polar residues" evidence="1">
    <location>
        <begin position="1"/>
        <end position="17"/>
    </location>
</feature>
<evidence type="ECO:0000256" key="1">
    <source>
        <dbReference type="SAM" id="MobiDB-lite"/>
    </source>
</evidence>
<dbReference type="GeneID" id="55966714"/>
<protein>
    <submittedName>
        <fullName evidence="2">Peptidase family M20 M25 M40 protein</fullName>
    </submittedName>
</protein>
<feature type="compositionally biased region" description="Polar residues" evidence="1">
    <location>
        <begin position="73"/>
        <end position="87"/>
    </location>
</feature>
<feature type="compositionally biased region" description="Low complexity" evidence="1">
    <location>
        <begin position="188"/>
        <end position="199"/>
    </location>
</feature>
<feature type="compositionally biased region" description="Low complexity" evidence="1">
    <location>
        <begin position="377"/>
        <end position="389"/>
    </location>
</feature>
<dbReference type="EMBL" id="JAANYQ010000001">
    <property type="protein sequence ID" value="KAF4126747.1"/>
    <property type="molecule type" value="Genomic_DNA"/>
</dbReference>
<dbReference type="AlphaFoldDB" id="A0A9P4Z238"/>
<feature type="compositionally biased region" description="Basic and acidic residues" evidence="1">
    <location>
        <begin position="700"/>
        <end position="709"/>
    </location>
</feature>
<feature type="region of interest" description="Disordered" evidence="1">
    <location>
        <begin position="574"/>
        <end position="593"/>
    </location>
</feature>
<dbReference type="RefSeq" id="XP_035325399.1">
    <property type="nucleotide sequence ID" value="XM_035462469.1"/>
</dbReference>
<feature type="compositionally biased region" description="Low complexity" evidence="1">
    <location>
        <begin position="58"/>
        <end position="72"/>
    </location>
</feature>
<comment type="caution">
    <text evidence="2">The sequence shown here is derived from an EMBL/GenBank/DDBJ whole genome shotgun (WGS) entry which is preliminary data.</text>
</comment>
<sequence>MPYNATDSAAASSQSVNWRPISRPHELPHVLQDSRESLPQFEKQARRESRLGLRSLFSRTRSVRSSDSLSTSNQAAAPSSNRDSMTQGIPYYTLPPGKPTPRNDTHPLSTTLEDAKIDAEPPVSLSVAKLPKRKTGGAADTAPKGHPISWAAAPLHKAYPQAVRHSTLPATTLDADYIVRCHDKTASSPAAADASALPPGDDKAWPKRRNRARSGPSLSIEWTNKTYVLVNAGYLLEYPAEGFFDRPPDKALRLTKDSAVFATDMIPGRHWVLQVASAVSPDGSTNAGDSKSFLSRIPFLSMAEKDRRSAAAANGGDKQKPPSFNLASNILLVLESADDMDEWLATLRRVIEALGGKRVVSETGNPRTEVEDDDDGGNSNSNSNGDSNDLPLRAQPSQRTLVLDGTSSYLADHEPAQPAWERELIRRGSDASVPMSEMLRDESMDDASATNSILSHDGQRLESLRSSANRFSCVSSGQRTFITSAGSSPAGSPTRDCFLSSPEVETAPQLRPEPELRLRPNAAAIADRRKSQQMLGPFVELQPAPGARRPPSLSPVGAGPVDLSMSEALSSFSRRFPTRLPGPGDTSYASILAPPPDIETLAARRPPRALHIARPLSMVEDQPSPKEDVPERPATRHSEMPSPTSPESVPLPPSRPESCDYRDGDGEPALGLGHSPLGSSGSDSSDSSGNAARGHAVGHTVEREEEQHDQPAQAVEHGHAPDAERRLLDDGAQPGVVQAAAAGAACPRCREVSLRHGHVRAHGPVPRAPVLVPVVVLIAGGAEEGQHDAQGVCFGSGPRGGHPQAAPAQAHAVPAAGAVVVGVVGVVGVVVQLEELQVPAGEQHQLHAPEEHAPSADRGAAARAGTDLCPASRPAARAAADVCTASRAHVGVYVFASPIPASDAGPASVATVHVCSASHPDQDDV</sequence>
<feature type="region of interest" description="Disordered" evidence="1">
    <location>
        <begin position="188"/>
        <end position="215"/>
    </location>
</feature>
<name>A0A9P4Z238_9HYPO</name>
<reference evidence="2" key="1">
    <citation type="submission" date="2020-03" db="EMBL/GenBank/DDBJ databases">
        <title>Site-based positive gene gene selection in Geosmithia morbida across the United States reveals a broad range of putative effectors and factors for local host and environmental adapation.</title>
        <authorList>
            <person name="Onufrak A."/>
            <person name="Murdoch R.W."/>
            <person name="Gazis R."/>
            <person name="Huff M."/>
            <person name="Staton M."/>
            <person name="Klingeman W."/>
            <person name="Hadziabdic D."/>
        </authorList>
    </citation>
    <scope>NUCLEOTIDE SEQUENCE</scope>
    <source>
        <strain evidence="2">1262</strain>
    </source>
</reference>
<dbReference type="OrthoDB" id="1749473at2759"/>
<gene>
    <name evidence="2" type="ORF">GMORB2_0484</name>
</gene>
<feature type="compositionally biased region" description="Basic and acidic residues" evidence="1">
    <location>
        <begin position="844"/>
        <end position="855"/>
    </location>
</feature>
<feature type="compositionally biased region" description="Low complexity" evidence="1">
    <location>
        <begin position="670"/>
        <end position="689"/>
    </location>
</feature>
<keyword evidence="3" id="KW-1185">Reference proteome</keyword>
<feature type="region of interest" description="Disordered" evidence="1">
    <location>
        <begin position="614"/>
        <end position="720"/>
    </location>
</feature>
<feature type="compositionally biased region" description="Low complexity" evidence="1">
    <location>
        <begin position="856"/>
        <end position="865"/>
    </location>
</feature>
<proteinExistence type="predicted"/>
<feature type="region of interest" description="Disordered" evidence="1">
    <location>
        <begin position="362"/>
        <end position="393"/>
    </location>
</feature>